<dbReference type="SUPFAM" id="SSF82771">
    <property type="entry name" value="GIY-YIG endonuclease"/>
    <property type="match status" value="1"/>
</dbReference>
<dbReference type="Proteomes" id="UP000229497">
    <property type="component" value="Unassembled WGS sequence"/>
</dbReference>
<organism evidence="3 4">
    <name type="scientific">Candidatus Roizmanbacteria bacterium CG11_big_fil_rev_8_21_14_0_20_37_16</name>
    <dbReference type="NCBI Taxonomy" id="1974857"/>
    <lineage>
        <taxon>Bacteria</taxon>
        <taxon>Candidatus Roizmaniibacteriota</taxon>
    </lineage>
</organism>
<evidence type="ECO:0000256" key="1">
    <source>
        <dbReference type="ARBA" id="ARBA00007435"/>
    </source>
</evidence>
<dbReference type="Gene3D" id="3.40.1440.10">
    <property type="entry name" value="GIY-YIG endonuclease"/>
    <property type="match status" value="1"/>
</dbReference>
<accession>A0A2H0KL16</accession>
<dbReference type="Pfam" id="PF01541">
    <property type="entry name" value="GIY-YIG"/>
    <property type="match status" value="1"/>
</dbReference>
<dbReference type="PROSITE" id="PS50164">
    <property type="entry name" value="GIY_YIG"/>
    <property type="match status" value="1"/>
</dbReference>
<feature type="domain" description="GIY-YIG" evidence="2">
    <location>
        <begin position="2"/>
        <end position="78"/>
    </location>
</feature>
<dbReference type="CDD" id="cd10448">
    <property type="entry name" value="GIY-YIG_unchar_3"/>
    <property type="match status" value="1"/>
</dbReference>
<dbReference type="SMART" id="SM00465">
    <property type="entry name" value="GIYc"/>
    <property type="match status" value="1"/>
</dbReference>
<protein>
    <recommendedName>
        <fullName evidence="2">GIY-YIG domain-containing protein</fullName>
    </recommendedName>
</protein>
<comment type="caution">
    <text evidence="3">The sequence shown here is derived from an EMBL/GenBank/DDBJ whole genome shotgun (WGS) entry which is preliminary data.</text>
</comment>
<name>A0A2H0KL16_9BACT</name>
<evidence type="ECO:0000259" key="2">
    <source>
        <dbReference type="PROSITE" id="PS50164"/>
    </source>
</evidence>
<dbReference type="EMBL" id="PCVK01000021">
    <property type="protein sequence ID" value="PIQ71942.1"/>
    <property type="molecule type" value="Genomic_DNA"/>
</dbReference>
<reference evidence="3 4" key="1">
    <citation type="submission" date="2017-09" db="EMBL/GenBank/DDBJ databases">
        <title>Depth-based differentiation of microbial function through sediment-hosted aquifers and enrichment of novel symbionts in the deep terrestrial subsurface.</title>
        <authorList>
            <person name="Probst A.J."/>
            <person name="Ladd B."/>
            <person name="Jarett J.K."/>
            <person name="Geller-Mcgrath D.E."/>
            <person name="Sieber C.M."/>
            <person name="Emerson J.B."/>
            <person name="Anantharaman K."/>
            <person name="Thomas B.C."/>
            <person name="Malmstrom R."/>
            <person name="Stieglmeier M."/>
            <person name="Klingl A."/>
            <person name="Woyke T."/>
            <person name="Ryan C.M."/>
            <person name="Banfield J.F."/>
        </authorList>
    </citation>
    <scope>NUCLEOTIDE SEQUENCE [LARGE SCALE GENOMIC DNA]</scope>
    <source>
        <strain evidence="3">CG11_big_fil_rev_8_21_14_0_20_37_16</strain>
    </source>
</reference>
<dbReference type="AlphaFoldDB" id="A0A2H0KL16"/>
<evidence type="ECO:0000313" key="4">
    <source>
        <dbReference type="Proteomes" id="UP000229497"/>
    </source>
</evidence>
<dbReference type="InterPro" id="IPR000305">
    <property type="entry name" value="GIY-YIG_endonuc"/>
</dbReference>
<dbReference type="InterPro" id="IPR050190">
    <property type="entry name" value="UPF0213_domain"/>
</dbReference>
<evidence type="ECO:0000313" key="3">
    <source>
        <dbReference type="EMBL" id="PIQ71942.1"/>
    </source>
</evidence>
<proteinExistence type="inferred from homology"/>
<dbReference type="PANTHER" id="PTHR34477:SF5">
    <property type="entry name" value="BSL5627 PROTEIN"/>
    <property type="match status" value="1"/>
</dbReference>
<gene>
    <name evidence="3" type="ORF">COV87_00630</name>
</gene>
<comment type="similarity">
    <text evidence="1">Belongs to the UPF0213 family.</text>
</comment>
<sequence length="96" mass="11379">MHQYFVYIITNKNNTVLYIGVTNNLVRRIYQHKNKTISSFSSKYNLNKLVYYEVFPRIELAIEREKQLKAGSRAKKNLLIQSINPNSEDLYFQICS</sequence>
<dbReference type="InterPro" id="IPR035901">
    <property type="entry name" value="GIY-YIG_endonuc_sf"/>
</dbReference>
<dbReference type="PANTHER" id="PTHR34477">
    <property type="entry name" value="UPF0213 PROTEIN YHBQ"/>
    <property type="match status" value="1"/>
</dbReference>